<sequence length="27" mass="2624">VDILTSGAGTLRVGSADADTYVDGAAK</sequence>
<proteinExistence type="predicted"/>
<dbReference type="AlphaFoldDB" id="A0A391P4B8"/>
<feature type="non-terminal residue" evidence="1">
    <location>
        <position position="1"/>
    </location>
</feature>
<evidence type="ECO:0000313" key="2">
    <source>
        <dbReference type="Proteomes" id="UP000265618"/>
    </source>
</evidence>
<dbReference type="EMBL" id="BDIP01002459">
    <property type="protein sequence ID" value="GCA63152.1"/>
    <property type="molecule type" value="Genomic_DNA"/>
</dbReference>
<name>A0A391P4B8_9EUKA</name>
<keyword evidence="2" id="KW-1185">Reference proteome</keyword>
<accession>A0A391P4B8</accession>
<dbReference type="Proteomes" id="UP000265618">
    <property type="component" value="Unassembled WGS sequence"/>
</dbReference>
<evidence type="ECO:0000313" key="1">
    <source>
        <dbReference type="EMBL" id="GCA63152.1"/>
    </source>
</evidence>
<reference evidence="1 2" key="1">
    <citation type="journal article" date="2018" name="PLoS ONE">
        <title>The draft genome of Kipferlia bialata reveals reductive genome evolution in fornicate parasites.</title>
        <authorList>
            <person name="Tanifuji G."/>
            <person name="Takabayashi S."/>
            <person name="Kume K."/>
            <person name="Takagi M."/>
            <person name="Nakayama T."/>
            <person name="Kamikawa R."/>
            <person name="Inagaki Y."/>
            <person name="Hashimoto T."/>
        </authorList>
    </citation>
    <scope>NUCLEOTIDE SEQUENCE [LARGE SCALE GENOMIC DNA]</scope>
    <source>
        <strain evidence="1">NY0173</strain>
    </source>
</reference>
<protein>
    <submittedName>
        <fullName evidence="1">Uncharacterized protein</fullName>
    </submittedName>
</protein>
<comment type="caution">
    <text evidence="1">The sequence shown here is derived from an EMBL/GenBank/DDBJ whole genome shotgun (WGS) entry which is preliminary data.</text>
</comment>
<gene>
    <name evidence="1" type="ORF">KIPB_008162</name>
</gene>
<organism evidence="1 2">
    <name type="scientific">Kipferlia bialata</name>
    <dbReference type="NCBI Taxonomy" id="797122"/>
    <lineage>
        <taxon>Eukaryota</taxon>
        <taxon>Metamonada</taxon>
        <taxon>Carpediemonas-like organisms</taxon>
        <taxon>Kipferlia</taxon>
    </lineage>
</organism>